<feature type="binding site" evidence="5">
    <location>
        <position position="122"/>
    </location>
    <ligand>
        <name>ATP</name>
        <dbReference type="ChEBI" id="CHEBI:30616"/>
    </ligand>
</feature>
<dbReference type="NCBIfam" id="TIGR01351">
    <property type="entry name" value="adk"/>
    <property type="match status" value="1"/>
</dbReference>
<sequence>MRIIMLGAPGSGKGTQANLLSKYLKIPFISAGEILRQEIKKNELTKNYIKNTINQGKLVKNNFIIRLIKKNIQEKNCYNGFILDGFPRTIEQAQSLNKTIPIHCVIHLNSKYLDIIERIEGRLIHEPSGRTYHKTFNPPKKNNIDDITGDLLSKRKDDKKRIIKNRLKEYDIYTKPLVNWFKNEQIQKKIEYLELDSSKSINRINKKIIDYINRKIK</sequence>
<dbReference type="InterPro" id="IPR006259">
    <property type="entry name" value="Adenyl_kin_sub"/>
</dbReference>
<dbReference type="EC" id="2.7.4.3" evidence="5 7"/>
<dbReference type="InterPro" id="IPR000850">
    <property type="entry name" value="Adenylat/UMP-CMP_kin"/>
</dbReference>
<dbReference type="GO" id="GO:0005524">
    <property type="term" value="F:ATP binding"/>
    <property type="evidence" value="ECO:0007669"/>
    <property type="project" value="UniProtKB-UniRule"/>
</dbReference>
<dbReference type="AlphaFoldDB" id="A0A3B1DLC9"/>
<evidence type="ECO:0000313" key="10">
    <source>
        <dbReference type="Proteomes" id="UP000271849"/>
    </source>
</evidence>
<evidence type="ECO:0000256" key="1">
    <source>
        <dbReference type="ARBA" id="ARBA00022679"/>
    </source>
</evidence>
<dbReference type="CDD" id="cd01428">
    <property type="entry name" value="ADK"/>
    <property type="match status" value="1"/>
</dbReference>
<comment type="subunit">
    <text evidence="5 7">Monomer.</text>
</comment>
<proteinExistence type="inferred from homology"/>
<comment type="similarity">
    <text evidence="5 6">Belongs to the adenylate kinase family.</text>
</comment>
<dbReference type="GO" id="GO:0044209">
    <property type="term" value="P:AMP salvage"/>
    <property type="evidence" value="ECO:0007669"/>
    <property type="project" value="UniProtKB-UniRule"/>
</dbReference>
<keyword evidence="3 5" id="KW-0547">Nucleotide-binding</keyword>
<comment type="function">
    <text evidence="5">Catalyzes the reversible transfer of the terminal phosphate group between ATP and AMP. Plays an important role in cellular energy homeostasis and in adenine nucleotide metabolism.</text>
</comment>
<feature type="binding site" evidence="5">
    <location>
        <begin position="57"/>
        <end position="59"/>
    </location>
    <ligand>
        <name>AMP</name>
        <dbReference type="ChEBI" id="CHEBI:456215"/>
    </ligand>
</feature>
<feature type="binding site" evidence="5">
    <location>
        <position position="92"/>
    </location>
    <ligand>
        <name>AMP</name>
        <dbReference type="ChEBI" id="CHEBI:456215"/>
    </ligand>
</feature>
<keyword evidence="1 5" id="KW-0808">Transferase</keyword>
<comment type="pathway">
    <text evidence="5">Purine metabolism; AMP biosynthesis via salvage pathway; AMP from ADP: step 1/1.</text>
</comment>
<comment type="catalytic activity">
    <reaction evidence="5 7">
        <text>AMP + ATP = 2 ADP</text>
        <dbReference type="Rhea" id="RHEA:12973"/>
        <dbReference type="ChEBI" id="CHEBI:30616"/>
        <dbReference type="ChEBI" id="CHEBI:456215"/>
        <dbReference type="ChEBI" id="CHEBI:456216"/>
        <dbReference type="EC" id="2.7.4.3"/>
    </reaction>
</comment>
<dbReference type="PRINTS" id="PR00094">
    <property type="entry name" value="ADENYLTKNASE"/>
</dbReference>
<feature type="binding site" evidence="5">
    <location>
        <position position="36"/>
    </location>
    <ligand>
        <name>AMP</name>
        <dbReference type="ChEBI" id="CHEBI:456215"/>
    </ligand>
</feature>
<dbReference type="FunFam" id="3.40.50.300:FF:000106">
    <property type="entry name" value="Adenylate kinase mitochondrial"/>
    <property type="match status" value="1"/>
</dbReference>
<feature type="region of interest" description="NMP" evidence="5">
    <location>
        <begin position="30"/>
        <end position="59"/>
    </location>
</feature>
<evidence type="ECO:0000256" key="4">
    <source>
        <dbReference type="ARBA" id="ARBA00022777"/>
    </source>
</evidence>
<dbReference type="PROSITE" id="PS00113">
    <property type="entry name" value="ADENYLATE_KINASE"/>
    <property type="match status" value="1"/>
</dbReference>
<keyword evidence="5" id="KW-0963">Cytoplasm</keyword>
<dbReference type="UniPathway" id="UPA00588">
    <property type="reaction ID" value="UER00649"/>
</dbReference>
<comment type="subcellular location">
    <subcellularLocation>
        <location evidence="5 7">Cytoplasm</location>
    </subcellularLocation>
</comment>
<feature type="binding site" evidence="5">
    <location>
        <begin position="85"/>
        <end position="88"/>
    </location>
    <ligand>
        <name>AMP</name>
        <dbReference type="ChEBI" id="CHEBI:456215"/>
    </ligand>
</feature>
<reference evidence="10" key="1">
    <citation type="submission" date="2018-09" db="EMBL/GenBank/DDBJ databases">
        <authorList>
            <person name="Manzano-Marin A."/>
            <person name="Manzano-Marin A."/>
        </authorList>
    </citation>
    <scope>NUCLEOTIDE SEQUENCE [LARGE SCALE GENOMIC DNA]</scope>
    <source>
        <strain evidence="10">BuCistrobi</strain>
    </source>
</reference>
<evidence type="ECO:0000256" key="5">
    <source>
        <dbReference type="HAMAP-Rule" id="MF_00235"/>
    </source>
</evidence>
<name>A0A3B1DLC9_9GAMM</name>
<gene>
    <name evidence="5 9" type="primary">adk</name>
    <name evidence="9" type="ORF">BUCINSTRO3249_0314</name>
</gene>
<dbReference type="EMBL" id="LR025085">
    <property type="protein sequence ID" value="VAX76758.1"/>
    <property type="molecule type" value="Genomic_DNA"/>
</dbReference>
<feature type="region of interest" description="LID" evidence="5">
    <location>
        <begin position="121"/>
        <end position="158"/>
    </location>
</feature>
<evidence type="ECO:0000256" key="6">
    <source>
        <dbReference type="RuleBase" id="RU003330"/>
    </source>
</evidence>
<protein>
    <recommendedName>
        <fullName evidence="5 7">Adenylate kinase</fullName>
        <shortName evidence="5">AK</shortName>
        <ecNumber evidence="5 7">2.7.4.3</ecNumber>
    </recommendedName>
    <alternativeName>
        <fullName evidence="5">ATP-AMP transphosphorylase</fullName>
    </alternativeName>
    <alternativeName>
        <fullName evidence="5">ATP:AMP phosphotransferase</fullName>
    </alternativeName>
    <alternativeName>
        <fullName evidence="5">Adenylate monophosphate kinase</fullName>
    </alternativeName>
</protein>
<organism evidence="9 10">
    <name type="scientific">Buchnera aphidicola</name>
    <name type="common">Cinara strobi</name>
    <dbReference type="NCBI Taxonomy" id="1921549"/>
    <lineage>
        <taxon>Bacteria</taxon>
        <taxon>Pseudomonadati</taxon>
        <taxon>Pseudomonadota</taxon>
        <taxon>Gammaproteobacteria</taxon>
        <taxon>Enterobacterales</taxon>
        <taxon>Erwiniaceae</taxon>
        <taxon>Buchnera</taxon>
    </lineage>
</organism>
<dbReference type="InterPro" id="IPR033690">
    <property type="entry name" value="Adenylat_kinase_CS"/>
</dbReference>
<dbReference type="OrthoDB" id="9805030at2"/>
<evidence type="ECO:0000259" key="8">
    <source>
        <dbReference type="Pfam" id="PF05191"/>
    </source>
</evidence>
<dbReference type="GO" id="GO:0005737">
    <property type="term" value="C:cytoplasm"/>
    <property type="evidence" value="ECO:0007669"/>
    <property type="project" value="UniProtKB-SubCell"/>
</dbReference>
<dbReference type="Gene3D" id="3.40.50.300">
    <property type="entry name" value="P-loop containing nucleotide triphosphate hydrolases"/>
    <property type="match status" value="1"/>
</dbReference>
<dbReference type="Proteomes" id="UP000271849">
    <property type="component" value="Chromosome"/>
</dbReference>
<evidence type="ECO:0000313" key="9">
    <source>
        <dbReference type="EMBL" id="VAX76758.1"/>
    </source>
</evidence>
<dbReference type="Pfam" id="PF05191">
    <property type="entry name" value="ADK_lid"/>
    <property type="match status" value="1"/>
</dbReference>
<evidence type="ECO:0000256" key="7">
    <source>
        <dbReference type="RuleBase" id="RU003331"/>
    </source>
</evidence>
<feature type="binding site" evidence="5">
    <location>
        <position position="166"/>
    </location>
    <ligand>
        <name>AMP</name>
        <dbReference type="ChEBI" id="CHEBI:456215"/>
    </ligand>
</feature>
<evidence type="ECO:0000256" key="3">
    <source>
        <dbReference type="ARBA" id="ARBA00022741"/>
    </source>
</evidence>
<feature type="domain" description="Adenylate kinase active site lid" evidence="8">
    <location>
        <begin position="122"/>
        <end position="157"/>
    </location>
</feature>
<feature type="binding site" evidence="5">
    <location>
        <begin position="131"/>
        <end position="132"/>
    </location>
    <ligand>
        <name>ATP</name>
        <dbReference type="ChEBI" id="CHEBI:30616"/>
    </ligand>
</feature>
<dbReference type="InterPro" id="IPR027417">
    <property type="entry name" value="P-loop_NTPase"/>
</dbReference>
<keyword evidence="4 5" id="KW-0418">Kinase</keyword>
<feature type="binding site" evidence="5">
    <location>
        <begin position="10"/>
        <end position="15"/>
    </location>
    <ligand>
        <name>ATP</name>
        <dbReference type="ChEBI" id="CHEBI:30616"/>
    </ligand>
</feature>
<dbReference type="SUPFAM" id="SSF52540">
    <property type="entry name" value="P-loop containing nucleoside triphosphate hydrolases"/>
    <property type="match status" value="1"/>
</dbReference>
<dbReference type="STRING" id="1921549.GCA_900128825_00315"/>
<dbReference type="GO" id="GO:0004017">
    <property type="term" value="F:AMP kinase activity"/>
    <property type="evidence" value="ECO:0007669"/>
    <property type="project" value="UniProtKB-UniRule"/>
</dbReference>
<dbReference type="HAMAP" id="MF_00235">
    <property type="entry name" value="Adenylate_kinase_Adk"/>
    <property type="match status" value="1"/>
</dbReference>
<evidence type="ECO:0000256" key="2">
    <source>
        <dbReference type="ARBA" id="ARBA00022727"/>
    </source>
</evidence>
<comment type="caution">
    <text evidence="5">Lacks conserved residue(s) required for the propagation of feature annotation.</text>
</comment>
<feature type="binding site" evidence="5">
    <location>
        <position position="155"/>
    </location>
    <ligand>
        <name>AMP</name>
        <dbReference type="ChEBI" id="CHEBI:456215"/>
    </ligand>
</feature>
<feature type="binding site" evidence="5">
    <location>
        <position position="199"/>
    </location>
    <ligand>
        <name>ATP</name>
        <dbReference type="ChEBI" id="CHEBI:30616"/>
    </ligand>
</feature>
<dbReference type="PANTHER" id="PTHR23359">
    <property type="entry name" value="NUCLEOTIDE KINASE"/>
    <property type="match status" value="1"/>
</dbReference>
<accession>A0A3B1DLC9</accession>
<keyword evidence="2 5" id="KW-0545">Nucleotide biosynthesis</keyword>
<dbReference type="Pfam" id="PF00406">
    <property type="entry name" value="ADK"/>
    <property type="match status" value="1"/>
</dbReference>
<dbReference type="InterPro" id="IPR007862">
    <property type="entry name" value="Adenylate_kinase_lid-dom"/>
</dbReference>
<keyword evidence="5 7" id="KW-0067">ATP-binding</keyword>
<comment type="domain">
    <text evidence="5">Consists of three domains, a large central CORE domain and two small peripheral domains, NMPbind and LID, which undergo movements during catalysis. The LID domain closes over the site of phosphoryl transfer upon ATP binding. Assembling and dissambling the active center during each catalytic cycle provides an effective means to prevent ATP hydrolysis.</text>
</comment>